<evidence type="ECO:0008006" key="3">
    <source>
        <dbReference type="Google" id="ProtNLM"/>
    </source>
</evidence>
<dbReference type="AlphaFoldDB" id="A0A512DME0"/>
<name>A0A512DME0_9PROT</name>
<dbReference type="EMBL" id="BJYZ01000006">
    <property type="protein sequence ID" value="GEO37320.1"/>
    <property type="molecule type" value="Genomic_DNA"/>
</dbReference>
<accession>A0A512DME0</accession>
<proteinExistence type="predicted"/>
<organism evidence="1 2">
    <name type="scientific">Skermanella aerolata</name>
    <dbReference type="NCBI Taxonomy" id="393310"/>
    <lineage>
        <taxon>Bacteria</taxon>
        <taxon>Pseudomonadati</taxon>
        <taxon>Pseudomonadota</taxon>
        <taxon>Alphaproteobacteria</taxon>
        <taxon>Rhodospirillales</taxon>
        <taxon>Azospirillaceae</taxon>
        <taxon>Skermanella</taxon>
    </lineage>
</organism>
<reference evidence="1 2" key="1">
    <citation type="submission" date="2019-07" db="EMBL/GenBank/DDBJ databases">
        <title>Whole genome shotgun sequence of Skermanella aerolata NBRC 106429.</title>
        <authorList>
            <person name="Hosoyama A."/>
            <person name="Uohara A."/>
            <person name="Ohji S."/>
            <person name="Ichikawa N."/>
        </authorList>
    </citation>
    <scope>NUCLEOTIDE SEQUENCE [LARGE SCALE GENOMIC DNA]</scope>
    <source>
        <strain evidence="1 2">NBRC 106429</strain>
    </source>
</reference>
<keyword evidence="2" id="KW-1185">Reference proteome</keyword>
<gene>
    <name evidence="1" type="ORF">SAE02_14680</name>
</gene>
<comment type="caution">
    <text evidence="1">The sequence shown here is derived from an EMBL/GenBank/DDBJ whole genome shotgun (WGS) entry which is preliminary data.</text>
</comment>
<evidence type="ECO:0000313" key="2">
    <source>
        <dbReference type="Proteomes" id="UP000321523"/>
    </source>
</evidence>
<evidence type="ECO:0000313" key="1">
    <source>
        <dbReference type="EMBL" id="GEO37320.1"/>
    </source>
</evidence>
<protein>
    <recommendedName>
        <fullName evidence="3">DUF2188 domain-containing protein</fullName>
    </recommendedName>
</protein>
<dbReference type="Proteomes" id="UP000321523">
    <property type="component" value="Unassembled WGS sequence"/>
</dbReference>
<sequence>MAREFYVTCRMDKWFVDEGNESHGPYLSRRDAVADAIEAAEQLAKPKQAINVLLKIQGSSAELLWSSKNSLASMRADLPKQAGSGPLANSP</sequence>